<comment type="caution">
    <text evidence="3">The sequence shown here is derived from an EMBL/GenBank/DDBJ whole genome shotgun (WGS) entry which is preliminary data.</text>
</comment>
<keyword evidence="2" id="KW-1133">Transmembrane helix</keyword>
<evidence type="ECO:0008006" key="5">
    <source>
        <dbReference type="Google" id="ProtNLM"/>
    </source>
</evidence>
<keyword evidence="4" id="KW-1185">Reference proteome</keyword>
<feature type="compositionally biased region" description="Polar residues" evidence="1">
    <location>
        <begin position="44"/>
        <end position="56"/>
    </location>
</feature>
<evidence type="ECO:0000256" key="1">
    <source>
        <dbReference type="SAM" id="MobiDB-lite"/>
    </source>
</evidence>
<evidence type="ECO:0000313" key="4">
    <source>
        <dbReference type="Proteomes" id="UP001286456"/>
    </source>
</evidence>
<feature type="compositionally biased region" description="Low complexity" evidence="1">
    <location>
        <begin position="133"/>
        <end position="160"/>
    </location>
</feature>
<organism evidence="3 4">
    <name type="scientific">Cercophora scortea</name>
    <dbReference type="NCBI Taxonomy" id="314031"/>
    <lineage>
        <taxon>Eukaryota</taxon>
        <taxon>Fungi</taxon>
        <taxon>Dikarya</taxon>
        <taxon>Ascomycota</taxon>
        <taxon>Pezizomycotina</taxon>
        <taxon>Sordariomycetes</taxon>
        <taxon>Sordariomycetidae</taxon>
        <taxon>Sordariales</taxon>
        <taxon>Lasiosphaeriaceae</taxon>
        <taxon>Cercophora</taxon>
    </lineage>
</organism>
<dbReference type="EMBL" id="JAUEPO010000001">
    <property type="protein sequence ID" value="KAK3336065.1"/>
    <property type="molecule type" value="Genomic_DNA"/>
</dbReference>
<feature type="transmembrane region" description="Helical" evidence="2">
    <location>
        <begin position="100"/>
        <end position="123"/>
    </location>
</feature>
<accession>A0AAE0ML23</accession>
<evidence type="ECO:0000256" key="2">
    <source>
        <dbReference type="SAM" id="Phobius"/>
    </source>
</evidence>
<gene>
    <name evidence="3" type="ORF">B0T19DRAFT_27330</name>
</gene>
<dbReference type="AlphaFoldDB" id="A0AAE0ML23"/>
<name>A0AAE0ML23_9PEZI</name>
<feature type="region of interest" description="Disordered" evidence="1">
    <location>
        <begin position="129"/>
        <end position="160"/>
    </location>
</feature>
<dbReference type="Proteomes" id="UP001286456">
    <property type="component" value="Unassembled WGS sequence"/>
</dbReference>
<keyword evidence="2" id="KW-0472">Membrane</keyword>
<feature type="region of interest" description="Disordered" evidence="1">
    <location>
        <begin position="1"/>
        <end position="78"/>
    </location>
</feature>
<feature type="compositionally biased region" description="Polar residues" evidence="1">
    <location>
        <begin position="1"/>
        <end position="16"/>
    </location>
</feature>
<evidence type="ECO:0000313" key="3">
    <source>
        <dbReference type="EMBL" id="KAK3336065.1"/>
    </source>
</evidence>
<sequence length="269" mass="28346">MNGTEGVSTRDSQQASAVPHSRRSHDAPEVVQQPQLPEKPAEFTQPSPVVDQQQSYRYWPHGETVPPRYPSSSREDAPELLVPPVEPQAEPRICGIRRNLFLLLVALGGLIMMGIAVGVGVGIGNQNRNTTTPGPGAQSSSALPPAATASSTAPSSASPTGTLCPSVANVQFAAPRNKTFLHVCGIDYSGSGEAQDVANVKTSTFEDCLTQCALLSQCTGAGWGPMDGDSPNVHTCWMKNHLNQSHVATPDWNFGVLLASEATGNSSTF</sequence>
<protein>
    <recommendedName>
        <fullName evidence="5">Apple domain-containing protein</fullName>
    </recommendedName>
</protein>
<proteinExistence type="predicted"/>
<reference evidence="3" key="1">
    <citation type="journal article" date="2023" name="Mol. Phylogenet. Evol.">
        <title>Genome-scale phylogeny and comparative genomics of the fungal order Sordariales.</title>
        <authorList>
            <person name="Hensen N."/>
            <person name="Bonometti L."/>
            <person name="Westerberg I."/>
            <person name="Brannstrom I.O."/>
            <person name="Guillou S."/>
            <person name="Cros-Aarteil S."/>
            <person name="Calhoun S."/>
            <person name="Haridas S."/>
            <person name="Kuo A."/>
            <person name="Mondo S."/>
            <person name="Pangilinan J."/>
            <person name="Riley R."/>
            <person name="LaButti K."/>
            <person name="Andreopoulos B."/>
            <person name="Lipzen A."/>
            <person name="Chen C."/>
            <person name="Yan M."/>
            <person name="Daum C."/>
            <person name="Ng V."/>
            <person name="Clum A."/>
            <person name="Steindorff A."/>
            <person name="Ohm R.A."/>
            <person name="Martin F."/>
            <person name="Silar P."/>
            <person name="Natvig D.O."/>
            <person name="Lalanne C."/>
            <person name="Gautier V."/>
            <person name="Ament-Velasquez S.L."/>
            <person name="Kruys A."/>
            <person name="Hutchinson M.I."/>
            <person name="Powell A.J."/>
            <person name="Barry K."/>
            <person name="Miller A.N."/>
            <person name="Grigoriev I.V."/>
            <person name="Debuchy R."/>
            <person name="Gladieux P."/>
            <person name="Hiltunen Thoren M."/>
            <person name="Johannesson H."/>
        </authorList>
    </citation>
    <scope>NUCLEOTIDE SEQUENCE</scope>
    <source>
        <strain evidence="3">SMH4131-1</strain>
    </source>
</reference>
<keyword evidence="2" id="KW-0812">Transmembrane</keyword>
<reference evidence="3" key="2">
    <citation type="submission" date="2023-06" db="EMBL/GenBank/DDBJ databases">
        <authorList>
            <consortium name="Lawrence Berkeley National Laboratory"/>
            <person name="Haridas S."/>
            <person name="Hensen N."/>
            <person name="Bonometti L."/>
            <person name="Westerberg I."/>
            <person name="Brannstrom I.O."/>
            <person name="Guillou S."/>
            <person name="Cros-Aarteil S."/>
            <person name="Calhoun S."/>
            <person name="Kuo A."/>
            <person name="Mondo S."/>
            <person name="Pangilinan J."/>
            <person name="Riley R."/>
            <person name="Labutti K."/>
            <person name="Andreopoulos B."/>
            <person name="Lipzen A."/>
            <person name="Chen C."/>
            <person name="Yanf M."/>
            <person name="Daum C."/>
            <person name="Ng V."/>
            <person name="Clum A."/>
            <person name="Steindorff A."/>
            <person name="Ohm R."/>
            <person name="Martin F."/>
            <person name="Silar P."/>
            <person name="Natvig D."/>
            <person name="Lalanne C."/>
            <person name="Gautier V."/>
            <person name="Ament-Velasquez S.L."/>
            <person name="Kruys A."/>
            <person name="Hutchinson M.I."/>
            <person name="Powell A.J."/>
            <person name="Barry K."/>
            <person name="Miller A.N."/>
            <person name="Grigoriev I.V."/>
            <person name="Debuchy R."/>
            <person name="Gladieux P."/>
            <person name="Thoren M.H."/>
            <person name="Johannesson H."/>
        </authorList>
    </citation>
    <scope>NUCLEOTIDE SEQUENCE</scope>
    <source>
        <strain evidence="3">SMH4131-1</strain>
    </source>
</reference>